<reference evidence="2" key="1">
    <citation type="submission" date="2025-08" db="UniProtKB">
        <authorList>
            <consortium name="RefSeq"/>
        </authorList>
    </citation>
    <scope>IDENTIFICATION</scope>
    <source>
        <tissue evidence="2">Leaf</tissue>
    </source>
</reference>
<sequence length="326" mass="36175">MALAAAGVAIFTRKRRVHAKASSLRSGWEACTICPVGEIRRAIKPEIQKLTAIRTLSPLLPLPPLFFYCHCQTHNLPLPTSHFRFTNQSTKSPLSTSSIATSPSAAAAAAAAYYSPAPEPNLDTQFEVPTLNVESLRESYDDGKEDDRSLIFTCVSEDGTCKVYVVPTKHSSQELCGEVVEVITYVRPQVVATRLYPAYASMLEWLKRNPKVVNMLEVHPRDDFHVASEELKKYGGKGGLSEQVANILEVCLGRGFRVAYEKAMDYGIKVMVSHFPLQVALCNKKTLVEMMNLIEASLTFEQVRFIALDLIMLQVLLACGIVDHQR</sequence>
<accession>A0ABM3HMF1</accession>
<dbReference type="PANTHER" id="PTHR21530:SF7">
    <property type="entry name" value="TRAB DOMAIN-CONTAINING PROTEIN"/>
    <property type="match status" value="1"/>
</dbReference>
<name>A0ABM3HMF1_9MYRT</name>
<dbReference type="RefSeq" id="XP_048137779.1">
    <property type="nucleotide sequence ID" value="XM_048281822.1"/>
</dbReference>
<proteinExistence type="predicted"/>
<dbReference type="Proteomes" id="UP000827889">
    <property type="component" value="Chromosome 7"/>
</dbReference>
<gene>
    <name evidence="2" type="primary">LOC125315838</name>
</gene>
<dbReference type="InterPro" id="IPR046345">
    <property type="entry name" value="TraB_PrgY-like"/>
</dbReference>
<dbReference type="PANTHER" id="PTHR21530">
    <property type="entry name" value="PHEROMONE SHUTDOWN PROTEIN"/>
    <property type="match status" value="1"/>
</dbReference>
<organism evidence="1 2">
    <name type="scientific">Rhodamnia argentea</name>
    <dbReference type="NCBI Taxonomy" id="178133"/>
    <lineage>
        <taxon>Eukaryota</taxon>
        <taxon>Viridiplantae</taxon>
        <taxon>Streptophyta</taxon>
        <taxon>Embryophyta</taxon>
        <taxon>Tracheophyta</taxon>
        <taxon>Spermatophyta</taxon>
        <taxon>Magnoliopsida</taxon>
        <taxon>eudicotyledons</taxon>
        <taxon>Gunneridae</taxon>
        <taxon>Pentapetalae</taxon>
        <taxon>rosids</taxon>
        <taxon>malvids</taxon>
        <taxon>Myrtales</taxon>
        <taxon>Myrtaceae</taxon>
        <taxon>Myrtoideae</taxon>
        <taxon>Myrteae</taxon>
        <taxon>Australasian group</taxon>
        <taxon>Rhodamnia</taxon>
    </lineage>
</organism>
<protein>
    <submittedName>
        <fullName evidence="2">Uncharacterized protein LOC125315838</fullName>
    </submittedName>
</protein>
<dbReference type="GeneID" id="125315838"/>
<evidence type="ECO:0000313" key="2">
    <source>
        <dbReference type="RefSeq" id="XP_048137779.1"/>
    </source>
</evidence>
<evidence type="ECO:0000313" key="1">
    <source>
        <dbReference type="Proteomes" id="UP000827889"/>
    </source>
</evidence>
<keyword evidence="1" id="KW-1185">Reference proteome</keyword>